<feature type="active site" description="Proton acceptor" evidence="15">
    <location>
        <position position="65"/>
    </location>
</feature>
<evidence type="ECO:0000256" key="2">
    <source>
        <dbReference type="ARBA" id="ARBA00005967"/>
    </source>
</evidence>
<feature type="binding site" evidence="17">
    <location>
        <position position="12"/>
    </location>
    <ligand>
        <name>ATP</name>
        <dbReference type="ChEBI" id="CHEBI:30616"/>
    </ligand>
</feature>
<dbReference type="InterPro" id="IPR000829">
    <property type="entry name" value="DAGK"/>
</dbReference>
<feature type="binding site" evidence="17">
    <location>
        <begin position="90"/>
        <end position="91"/>
    </location>
    <ligand>
        <name>ATP</name>
        <dbReference type="ChEBI" id="CHEBI:30616"/>
    </ligand>
</feature>
<evidence type="ECO:0000256" key="5">
    <source>
        <dbReference type="ARBA" id="ARBA00022679"/>
    </source>
</evidence>
<evidence type="ECO:0000256" key="14">
    <source>
        <dbReference type="ARBA" id="ARBA00023264"/>
    </source>
</evidence>
<keyword evidence="18" id="KW-0460">Magnesium</keyword>
<keyword evidence="11" id="KW-0443">Lipid metabolism</keyword>
<gene>
    <name evidence="20" type="ORF">EC580_09035</name>
</gene>
<feature type="binding site" evidence="17">
    <location>
        <position position="24"/>
    </location>
    <ligand>
        <name>ATP</name>
        <dbReference type="ChEBI" id="CHEBI:30616"/>
    </ligand>
</feature>
<evidence type="ECO:0000256" key="9">
    <source>
        <dbReference type="ARBA" id="ARBA00022840"/>
    </source>
</evidence>
<evidence type="ECO:0000256" key="18">
    <source>
        <dbReference type="PIRSR" id="PIRSR600829-4"/>
    </source>
</evidence>
<dbReference type="CDD" id="cd14263">
    <property type="entry name" value="DAGK_IM_like"/>
    <property type="match status" value="1"/>
</dbReference>
<keyword evidence="13" id="KW-0594">Phospholipid biosynthesis</keyword>
<evidence type="ECO:0000256" key="13">
    <source>
        <dbReference type="ARBA" id="ARBA00023209"/>
    </source>
</evidence>
<keyword evidence="14" id="KW-1208">Phospholipid metabolism</keyword>
<evidence type="ECO:0000256" key="4">
    <source>
        <dbReference type="ARBA" id="ARBA00022516"/>
    </source>
</evidence>
<comment type="cofactor">
    <cofactor evidence="18">
        <name>Mg(2+)</name>
        <dbReference type="ChEBI" id="CHEBI:18420"/>
    </cofactor>
    <text evidence="18">Mn(2+), Zn(2+), Cd(2+) and Co(2+) support activity to lesser extents.</text>
</comment>
<sequence length="120" mass="13152">MKNAPLWRRALYASRGLRSALRNEASFRTEIMAVVPGLLFLAWLQPPLIWWALVLVLMALILAVELLNSAVEALADLLEPEFHPLIARAKDSGAAAVLVLSLTAVAIAVMLLWRHFQGAG</sequence>
<dbReference type="Gene3D" id="1.10.287.3610">
    <property type="match status" value="1"/>
</dbReference>
<dbReference type="GO" id="GO:0016301">
    <property type="term" value="F:kinase activity"/>
    <property type="evidence" value="ECO:0007669"/>
    <property type="project" value="UniProtKB-KW"/>
</dbReference>
<dbReference type="PANTHER" id="PTHR34299:SF1">
    <property type="entry name" value="DIACYLGLYCEROL KINASE"/>
    <property type="match status" value="1"/>
</dbReference>
<reference evidence="20" key="1">
    <citation type="submission" date="2018-10" db="EMBL/GenBank/DDBJ databases">
        <title>Acidithiobacillus sulfuriphilus sp. nov.: an extremely acidophilic sulfur-oxidizing chemolithotroph isolated from a neutral pH environment.</title>
        <authorList>
            <person name="Falagan C."/>
            <person name="Moya-Beltran A."/>
            <person name="Quatrini R."/>
            <person name="Johnson D.B."/>
        </authorList>
    </citation>
    <scope>NUCLEOTIDE SEQUENCE [LARGE SCALE GENOMIC DNA]</scope>
    <source>
        <strain evidence="20">CJ-2</strain>
    </source>
</reference>
<feature type="binding site" evidence="16">
    <location>
        <position position="65"/>
    </location>
    <ligand>
        <name>substrate</name>
    </ligand>
</feature>
<evidence type="ECO:0000256" key="12">
    <source>
        <dbReference type="ARBA" id="ARBA00023136"/>
    </source>
</evidence>
<feature type="binding site" evidence="17">
    <location>
        <position position="72"/>
    </location>
    <ligand>
        <name>ATP</name>
        <dbReference type="ChEBI" id="CHEBI:30616"/>
    </ligand>
</feature>
<keyword evidence="8 20" id="KW-0418">Kinase</keyword>
<keyword evidence="12 19" id="KW-0472">Membrane</keyword>
<organism evidence="20">
    <name type="scientific">Acidithiobacillus sulfuriphilus</name>
    <dbReference type="NCBI Taxonomy" id="1867749"/>
    <lineage>
        <taxon>Bacteria</taxon>
        <taxon>Pseudomonadati</taxon>
        <taxon>Pseudomonadota</taxon>
        <taxon>Acidithiobacillia</taxon>
        <taxon>Acidithiobacillales</taxon>
        <taxon>Acidithiobacillaceae</taxon>
        <taxon>Acidithiobacillus</taxon>
    </lineage>
</organism>
<comment type="subcellular location">
    <subcellularLocation>
        <location evidence="1">Cell membrane</location>
        <topology evidence="1">Multi-pass membrane protein</topology>
    </subcellularLocation>
</comment>
<evidence type="ECO:0000256" key="16">
    <source>
        <dbReference type="PIRSR" id="PIRSR600829-2"/>
    </source>
</evidence>
<feature type="transmembrane region" description="Helical" evidence="19">
    <location>
        <begin position="49"/>
        <end position="71"/>
    </location>
</feature>
<dbReference type="EMBL" id="RIZI01000173">
    <property type="protein sequence ID" value="RNF60750.1"/>
    <property type="molecule type" value="Genomic_DNA"/>
</dbReference>
<dbReference type="InterPro" id="IPR036945">
    <property type="entry name" value="DAGK_sf"/>
</dbReference>
<evidence type="ECO:0000256" key="15">
    <source>
        <dbReference type="PIRSR" id="PIRSR600829-1"/>
    </source>
</evidence>
<evidence type="ECO:0000256" key="17">
    <source>
        <dbReference type="PIRSR" id="PIRSR600829-3"/>
    </source>
</evidence>
<dbReference type="GO" id="GO:0008654">
    <property type="term" value="P:phospholipid biosynthetic process"/>
    <property type="evidence" value="ECO:0007669"/>
    <property type="project" value="UniProtKB-KW"/>
</dbReference>
<dbReference type="AlphaFoldDB" id="A0A3M8R2F1"/>
<evidence type="ECO:0000256" key="3">
    <source>
        <dbReference type="ARBA" id="ARBA00022475"/>
    </source>
</evidence>
<keyword evidence="10 19" id="KW-1133">Transmembrane helix</keyword>
<evidence type="ECO:0000256" key="1">
    <source>
        <dbReference type="ARBA" id="ARBA00004651"/>
    </source>
</evidence>
<comment type="similarity">
    <text evidence="2">Belongs to the bacterial diacylglycerol kinase family.</text>
</comment>
<keyword evidence="5" id="KW-0808">Transferase</keyword>
<proteinExistence type="inferred from homology"/>
<keyword evidence="18" id="KW-0479">Metal-binding</keyword>
<feature type="binding site" evidence="17">
    <location>
        <begin position="81"/>
        <end position="83"/>
    </location>
    <ligand>
        <name>ATP</name>
        <dbReference type="ChEBI" id="CHEBI:30616"/>
    </ligand>
</feature>
<evidence type="ECO:0000256" key="11">
    <source>
        <dbReference type="ARBA" id="ARBA00023098"/>
    </source>
</evidence>
<evidence type="ECO:0000313" key="20">
    <source>
        <dbReference type="EMBL" id="RNF60750.1"/>
    </source>
</evidence>
<keyword evidence="7 17" id="KW-0547">Nucleotide-binding</keyword>
<evidence type="ECO:0000256" key="8">
    <source>
        <dbReference type="ARBA" id="ARBA00022777"/>
    </source>
</evidence>
<evidence type="ECO:0000256" key="19">
    <source>
        <dbReference type="SAM" id="Phobius"/>
    </source>
</evidence>
<name>A0A3M8R2F1_9PROT</name>
<dbReference type="OrthoDB" id="9796011at2"/>
<dbReference type="GO" id="GO:0005524">
    <property type="term" value="F:ATP binding"/>
    <property type="evidence" value="ECO:0007669"/>
    <property type="project" value="UniProtKB-KW"/>
</dbReference>
<evidence type="ECO:0000256" key="6">
    <source>
        <dbReference type="ARBA" id="ARBA00022692"/>
    </source>
</evidence>
<dbReference type="GO" id="GO:0046872">
    <property type="term" value="F:metal ion binding"/>
    <property type="evidence" value="ECO:0007669"/>
    <property type="project" value="UniProtKB-KW"/>
</dbReference>
<accession>A0A3M8R2F1</accession>
<feature type="binding site" evidence="18">
    <location>
        <position position="24"/>
    </location>
    <ligand>
        <name>a divalent metal cation</name>
        <dbReference type="ChEBI" id="CHEBI:60240"/>
    </ligand>
</feature>
<dbReference type="RefSeq" id="WP_123104287.1">
    <property type="nucleotide sequence ID" value="NZ_CP127527.1"/>
</dbReference>
<evidence type="ECO:0000256" key="10">
    <source>
        <dbReference type="ARBA" id="ARBA00022989"/>
    </source>
</evidence>
<feature type="transmembrane region" description="Helical" evidence="19">
    <location>
        <begin position="92"/>
        <end position="113"/>
    </location>
</feature>
<dbReference type="GO" id="GO:0005886">
    <property type="term" value="C:plasma membrane"/>
    <property type="evidence" value="ECO:0007669"/>
    <property type="project" value="UniProtKB-SubCell"/>
</dbReference>
<protein>
    <submittedName>
        <fullName evidence="20">Diacylglycerol kinase</fullName>
    </submittedName>
</protein>
<dbReference type="PANTHER" id="PTHR34299">
    <property type="entry name" value="DIACYLGLYCEROL KINASE"/>
    <property type="match status" value="1"/>
</dbReference>
<feature type="transmembrane region" description="Helical" evidence="19">
    <location>
        <begin position="25"/>
        <end position="43"/>
    </location>
</feature>
<keyword evidence="6 19" id="KW-0812">Transmembrane</keyword>
<keyword evidence="3" id="KW-1003">Cell membrane</keyword>
<dbReference type="Pfam" id="PF01219">
    <property type="entry name" value="DAGK_prokar"/>
    <property type="match status" value="1"/>
</dbReference>
<keyword evidence="4" id="KW-0444">Lipid biosynthesis</keyword>
<comment type="caution">
    <text evidence="20">The sequence shown here is derived from an EMBL/GenBank/DDBJ whole genome shotgun (WGS) entry which is preliminary data.</text>
</comment>
<feature type="binding site" evidence="18">
    <location>
        <position position="72"/>
    </location>
    <ligand>
        <name>a divalent metal cation</name>
        <dbReference type="ChEBI" id="CHEBI:60240"/>
    </ligand>
</feature>
<keyword evidence="9 17" id="KW-0067">ATP-binding</keyword>
<evidence type="ECO:0000256" key="7">
    <source>
        <dbReference type="ARBA" id="ARBA00022741"/>
    </source>
</evidence>